<dbReference type="Pfam" id="PF24722">
    <property type="entry name" value="DUF7674"/>
    <property type="match status" value="1"/>
</dbReference>
<dbReference type="RefSeq" id="WP_171684025.1">
    <property type="nucleotide sequence ID" value="NZ_WHNZ01000029.1"/>
</dbReference>
<evidence type="ECO:0000313" key="2">
    <source>
        <dbReference type="EMBL" id="NOV01196.1"/>
    </source>
</evidence>
<protein>
    <recommendedName>
        <fullName evidence="1">DUF7674 domain-containing protein</fullName>
    </recommendedName>
</protein>
<keyword evidence="3" id="KW-1185">Reference proteome</keyword>
<evidence type="ECO:0000259" key="1">
    <source>
        <dbReference type="Pfam" id="PF24722"/>
    </source>
</evidence>
<evidence type="ECO:0000313" key="3">
    <source>
        <dbReference type="Proteomes" id="UP000618579"/>
    </source>
</evidence>
<feature type="domain" description="DUF7674" evidence="1">
    <location>
        <begin position="10"/>
        <end position="103"/>
    </location>
</feature>
<accession>A0ABX1ZN00</accession>
<sequence>MIQKEQVMDMIIKACLSYKNRYSIYLKDNYEVGEERLLYVDITDFIDHMFERYQKRCIEELDKVFDCIEELHLNGDDYVKEWATIGFLEIFRTNYYERILSLMNLIFI</sequence>
<dbReference type="Proteomes" id="UP000618579">
    <property type="component" value="Unassembled WGS sequence"/>
</dbReference>
<proteinExistence type="predicted"/>
<reference evidence="2 3" key="1">
    <citation type="submission" date="2019-10" db="EMBL/GenBank/DDBJ databases">
        <title>Description of Paenibacillus pedi sp. nov.</title>
        <authorList>
            <person name="Carlier A."/>
            <person name="Qi S."/>
        </authorList>
    </citation>
    <scope>NUCLEOTIDE SEQUENCE [LARGE SCALE GENOMIC DNA]</scope>
    <source>
        <strain evidence="2 3">LMG 31457</strain>
    </source>
</reference>
<gene>
    <name evidence="2" type="ORF">GC097_14355</name>
</gene>
<organism evidence="2 3">
    <name type="scientific">Paenibacillus planticolens</name>
    <dbReference type="NCBI Taxonomy" id="2654976"/>
    <lineage>
        <taxon>Bacteria</taxon>
        <taxon>Bacillati</taxon>
        <taxon>Bacillota</taxon>
        <taxon>Bacilli</taxon>
        <taxon>Bacillales</taxon>
        <taxon>Paenibacillaceae</taxon>
        <taxon>Paenibacillus</taxon>
    </lineage>
</organism>
<dbReference type="EMBL" id="WHNZ01000029">
    <property type="protein sequence ID" value="NOV01196.1"/>
    <property type="molecule type" value="Genomic_DNA"/>
</dbReference>
<comment type="caution">
    <text evidence="2">The sequence shown here is derived from an EMBL/GenBank/DDBJ whole genome shotgun (WGS) entry which is preliminary data.</text>
</comment>
<dbReference type="InterPro" id="IPR056091">
    <property type="entry name" value="DUF7674"/>
</dbReference>
<name>A0ABX1ZN00_9BACL</name>